<reference evidence="1" key="2">
    <citation type="submission" date="2013-11" db="EMBL/GenBank/DDBJ databases">
        <title>Draft genome sequence of Bacteroides uniformis (ATCC 8492).</title>
        <authorList>
            <person name="Sudarsanam P."/>
            <person name="Ley R."/>
            <person name="Guruge J."/>
            <person name="Turnbaugh P.J."/>
            <person name="Mahowald M."/>
            <person name="Liep D."/>
            <person name="Gordon J."/>
        </authorList>
    </citation>
    <scope>NUCLEOTIDE SEQUENCE</scope>
    <source>
        <strain evidence="1">ATCC 8492</strain>
    </source>
</reference>
<accession>A0ABC9N7X5</accession>
<dbReference type="Proteomes" id="UP000004110">
    <property type="component" value="Unassembled WGS sequence"/>
</dbReference>
<proteinExistence type="predicted"/>
<protein>
    <submittedName>
        <fullName evidence="1">Uncharacterized protein</fullName>
    </submittedName>
</protein>
<evidence type="ECO:0000313" key="2">
    <source>
        <dbReference type="Proteomes" id="UP000004110"/>
    </source>
</evidence>
<organism evidence="1 2">
    <name type="scientific">Bacteroides uniformis (strain ATCC 8492 / DSM 6597 / CCUG 4942 / CIP 103695 / JCM 5828 / KCTC 5204 / NCTC 13054 / VPI 0061)</name>
    <dbReference type="NCBI Taxonomy" id="411479"/>
    <lineage>
        <taxon>Bacteria</taxon>
        <taxon>Pseudomonadati</taxon>
        <taxon>Bacteroidota</taxon>
        <taxon>Bacteroidia</taxon>
        <taxon>Bacteroidales</taxon>
        <taxon>Bacteroidaceae</taxon>
        <taxon>Bacteroides</taxon>
    </lineage>
</organism>
<sequence>MIYLIFLLAIGLLVGWSLWKAPSDIDLWGKDLED</sequence>
<name>A0ABC9N7X5_BACUC</name>
<evidence type="ECO:0000313" key="1">
    <source>
        <dbReference type="EMBL" id="EDO52805.1"/>
    </source>
</evidence>
<keyword evidence="2" id="KW-1185">Reference proteome</keyword>
<dbReference type="EMBL" id="AAYH02000047">
    <property type="protein sequence ID" value="EDO52805.1"/>
    <property type="molecule type" value="Genomic_DNA"/>
</dbReference>
<reference evidence="1" key="1">
    <citation type="submission" date="2007-06" db="EMBL/GenBank/DDBJ databases">
        <authorList>
            <person name="Fulton L."/>
            <person name="Clifton S."/>
            <person name="Fulton B."/>
            <person name="Xu J."/>
            <person name="Minx P."/>
            <person name="Pepin K.H."/>
            <person name="Johnson M."/>
            <person name="Thiruvilangam P."/>
            <person name="Bhonagiri V."/>
            <person name="Nash W.E."/>
            <person name="Mardis E.R."/>
            <person name="Wilson R.K."/>
        </authorList>
    </citation>
    <scope>NUCLEOTIDE SEQUENCE [LARGE SCALE GENOMIC DNA]</scope>
    <source>
        <strain evidence="1">ATCC 8492</strain>
    </source>
</reference>
<dbReference type="AlphaFoldDB" id="A0ABC9N7X5"/>
<comment type="caution">
    <text evidence="1">The sequence shown here is derived from an EMBL/GenBank/DDBJ whole genome shotgun (WGS) entry which is preliminary data.</text>
</comment>
<gene>
    <name evidence="1" type="ORF">BACUNI_03600</name>
</gene>